<feature type="region of interest" description="Disordered" evidence="8">
    <location>
        <begin position="854"/>
        <end position="917"/>
    </location>
</feature>
<feature type="compositionally biased region" description="Polar residues" evidence="8">
    <location>
        <begin position="870"/>
        <end position="892"/>
    </location>
</feature>
<dbReference type="PANTHER" id="PTHR47844">
    <property type="entry name" value="SYNTHASE CPS1, PUTATIVE (AFU_ORTHOLOGUE AFUA_7G02500)-RELATED"/>
    <property type="match status" value="1"/>
</dbReference>
<feature type="compositionally biased region" description="Low complexity" evidence="8">
    <location>
        <begin position="903"/>
        <end position="916"/>
    </location>
</feature>
<organism evidence="10 11">
    <name type="scientific">Knufia fluminis</name>
    <dbReference type="NCBI Taxonomy" id="191047"/>
    <lineage>
        <taxon>Eukaryota</taxon>
        <taxon>Fungi</taxon>
        <taxon>Dikarya</taxon>
        <taxon>Ascomycota</taxon>
        <taxon>Pezizomycotina</taxon>
        <taxon>Eurotiomycetes</taxon>
        <taxon>Chaetothyriomycetidae</taxon>
        <taxon>Chaetothyriales</taxon>
        <taxon>Trichomeriaceae</taxon>
        <taxon>Knufia</taxon>
    </lineage>
</organism>
<dbReference type="Pfam" id="PF13641">
    <property type="entry name" value="Glyco_tranf_2_3"/>
    <property type="match status" value="1"/>
</dbReference>
<gene>
    <name evidence="10" type="ORF">OHC33_009385</name>
</gene>
<feature type="region of interest" description="Disordered" evidence="8">
    <location>
        <begin position="475"/>
        <end position="494"/>
    </location>
</feature>
<keyword evidence="5 9" id="KW-1133">Transmembrane helix</keyword>
<dbReference type="Proteomes" id="UP001316803">
    <property type="component" value="Unassembled WGS sequence"/>
</dbReference>
<keyword evidence="2" id="KW-0328">Glycosyltransferase</keyword>
<keyword evidence="3" id="KW-0808">Transferase</keyword>
<dbReference type="InterPro" id="IPR029044">
    <property type="entry name" value="Nucleotide-diphossugar_trans"/>
</dbReference>
<feature type="transmembrane region" description="Helical" evidence="9">
    <location>
        <begin position="376"/>
        <end position="394"/>
    </location>
</feature>
<evidence type="ECO:0000256" key="5">
    <source>
        <dbReference type="ARBA" id="ARBA00022989"/>
    </source>
</evidence>
<feature type="transmembrane region" description="Helical" evidence="9">
    <location>
        <begin position="440"/>
        <end position="464"/>
    </location>
</feature>
<evidence type="ECO:0000256" key="9">
    <source>
        <dbReference type="SAM" id="Phobius"/>
    </source>
</evidence>
<keyword evidence="6 9" id="KW-0472">Membrane</keyword>
<dbReference type="EMBL" id="JAKLMC020000034">
    <property type="protein sequence ID" value="KAK5949578.1"/>
    <property type="molecule type" value="Genomic_DNA"/>
</dbReference>
<dbReference type="GO" id="GO:0016757">
    <property type="term" value="F:glycosyltransferase activity"/>
    <property type="evidence" value="ECO:0007669"/>
    <property type="project" value="UniProtKB-KW"/>
</dbReference>
<evidence type="ECO:0000256" key="4">
    <source>
        <dbReference type="ARBA" id="ARBA00022692"/>
    </source>
</evidence>
<feature type="transmembrane region" description="Helical" evidence="9">
    <location>
        <begin position="40"/>
        <end position="62"/>
    </location>
</feature>
<dbReference type="GO" id="GO:0016020">
    <property type="term" value="C:membrane"/>
    <property type="evidence" value="ECO:0007669"/>
    <property type="project" value="UniProtKB-SubCell"/>
</dbReference>
<keyword evidence="11" id="KW-1185">Reference proteome</keyword>
<evidence type="ECO:0000256" key="7">
    <source>
        <dbReference type="ARBA" id="ARBA00023180"/>
    </source>
</evidence>
<dbReference type="SUPFAM" id="SSF53448">
    <property type="entry name" value="Nucleotide-diphospho-sugar transferases"/>
    <property type="match status" value="1"/>
</dbReference>
<sequence>MQHLRIAAWVPIISFSLFAAGQFPDLPVLVKDYAVHTMHIIQSITSLILSDPNLFFLLILAIRYYRLVIHLYAYLFVYQADEVPANPTVTGDNVHVVISTIDPGNQAFGICVQSILENRPRELTIVTGGRIHLPAATEALKVLEPYHGSTIVRAISIDTWNEGNKRQQMTTVLDHIAINGNESKDTIVVFVDDHAWWNGNTFLAHLLAPLENPKVGLVGTKKHVRRERNSNIILSALNFFACIYLERHNFEITAQNAIDGGAFIISARTCAVRASIVTTEEFRTGFMDEHFFFGLCGPLLPDDDNYITRAVVRSGYETKFQNHPNAILGTTLGVDGDSTYKKVKKFHGQLLRWARSQWRSNTASLFTDRSIWKRQWVWTAHAGLITSLINYALFWDALIVYAWSQTDFDGFAGYHLAAMIVASKMVKLADFFWRNPEDIVYFPLYIIFAYVHTFYKLWALITFWDCQWTGRGGNIASNPGPSDDNDDDNDGLASEPVGVIQQQQATAPSQETDDSADNDGNTVGGSYITVPFDHQTTNVPGIYPFGTDLYYVPPTVESAEPSPGTGIFPDQDSPEPEGTRSPHPSVTANPSTDSATNRSGRRTRTLPRPNVPTPWGPVNAASLHRTPANARKGSPSPPRRNTRSTTPPLARASVRPQQRNTFRVPSISSISSPDTPRTNTFQVPSISVSSTDTQRTQTFAVPSATTSSSSSRNTGVSFTSSNSGYGNPLFGASPPRIPETLIRSPAPSPSPSTARFQTAYTRPEAELSTLFKAGIITAPGLVPEKDPQPNLSSPPYYARFTSNVTDESWHTRRQSEGCIHIEVKEPQVQPRTNFTNGMPAPPELEGPKIVFKKDRSASPAASGRSVPAAWSTTRNATSNDVRSPMPNSSRSTLRPDTRFTARSNAASNSDNNSNDAMNLTPDYHREFVRGDDCQGVHADGTYLRPTSHTVPVSDAGADWFRRRKSRDYVRPGSYERVRPGRRCVSPQPRYPVVEGRRY</sequence>
<keyword evidence="7" id="KW-0325">Glycoprotein</keyword>
<accession>A0AAN8EA16</accession>
<feature type="transmembrane region" description="Helical" evidence="9">
    <location>
        <begin position="414"/>
        <end position="433"/>
    </location>
</feature>
<comment type="subcellular location">
    <subcellularLocation>
        <location evidence="1">Membrane</location>
    </subcellularLocation>
</comment>
<dbReference type="PANTHER" id="PTHR47844:SF1">
    <property type="entry name" value="EXOSTOSIN-LIKE 2"/>
    <property type="match status" value="1"/>
</dbReference>
<evidence type="ECO:0000256" key="3">
    <source>
        <dbReference type="ARBA" id="ARBA00022679"/>
    </source>
</evidence>
<reference evidence="10 11" key="1">
    <citation type="submission" date="2022-12" db="EMBL/GenBank/DDBJ databases">
        <title>Genomic features and morphological characterization of a novel Knufia sp. strain isolated from spacecraft assembly facility.</title>
        <authorList>
            <person name="Teixeira M."/>
            <person name="Chander A.M."/>
            <person name="Stajich J.E."/>
            <person name="Venkateswaran K."/>
        </authorList>
    </citation>
    <scope>NUCLEOTIDE SEQUENCE [LARGE SCALE GENOMIC DNA]</scope>
    <source>
        <strain evidence="10 11">FJI-L2-BK-P2</strain>
    </source>
</reference>
<feature type="compositionally biased region" description="Polar residues" evidence="8">
    <location>
        <begin position="582"/>
        <end position="598"/>
    </location>
</feature>
<name>A0AAN8EA16_9EURO</name>
<evidence type="ECO:0000313" key="10">
    <source>
        <dbReference type="EMBL" id="KAK5949578.1"/>
    </source>
</evidence>
<evidence type="ECO:0000256" key="6">
    <source>
        <dbReference type="ARBA" id="ARBA00023136"/>
    </source>
</evidence>
<evidence type="ECO:0000256" key="1">
    <source>
        <dbReference type="ARBA" id="ARBA00004370"/>
    </source>
</evidence>
<feature type="compositionally biased region" description="Low complexity" evidence="8">
    <location>
        <begin position="703"/>
        <end position="721"/>
    </location>
</feature>
<comment type="caution">
    <text evidence="10">The sequence shown here is derived from an EMBL/GenBank/DDBJ whole genome shotgun (WGS) entry which is preliminary data.</text>
</comment>
<dbReference type="AlphaFoldDB" id="A0AAN8EA16"/>
<feature type="region of interest" description="Disordered" evidence="8">
    <location>
        <begin position="502"/>
        <end position="529"/>
    </location>
</feature>
<keyword evidence="4 9" id="KW-0812">Transmembrane</keyword>
<feature type="compositionally biased region" description="Polar residues" evidence="8">
    <location>
        <begin position="674"/>
        <end position="700"/>
    </location>
</feature>
<evidence type="ECO:0000256" key="2">
    <source>
        <dbReference type="ARBA" id="ARBA00022676"/>
    </source>
</evidence>
<feature type="region of interest" description="Disordered" evidence="8">
    <location>
        <begin position="554"/>
        <end position="757"/>
    </location>
</feature>
<protein>
    <submittedName>
        <fullName evidence="10">Uncharacterized protein</fullName>
    </submittedName>
</protein>
<evidence type="ECO:0000313" key="11">
    <source>
        <dbReference type="Proteomes" id="UP001316803"/>
    </source>
</evidence>
<proteinExistence type="predicted"/>
<dbReference type="InterPro" id="IPR052427">
    <property type="entry name" value="Glycosyltrans_GT2/GT47"/>
</dbReference>
<evidence type="ECO:0000256" key="8">
    <source>
        <dbReference type="SAM" id="MobiDB-lite"/>
    </source>
</evidence>